<protein>
    <submittedName>
        <fullName evidence="1">Uncharacterized protein</fullName>
    </submittedName>
</protein>
<sequence length="33" mass="3885">MPLKIGFLVLGVLTDREHNTDRTEENECKEQRL</sequence>
<dbReference type="EMBL" id="BK015990">
    <property type="protein sequence ID" value="DAF88686.1"/>
    <property type="molecule type" value="Genomic_DNA"/>
</dbReference>
<proteinExistence type="predicted"/>
<evidence type="ECO:0000313" key="1">
    <source>
        <dbReference type="EMBL" id="DAF88686.1"/>
    </source>
</evidence>
<accession>A0A8S5U2P2</accession>
<reference evidence="1" key="1">
    <citation type="journal article" date="2021" name="Proc. Natl. Acad. Sci. U.S.A.">
        <title>A Catalog of Tens of Thousands of Viruses from Human Metagenomes Reveals Hidden Associations with Chronic Diseases.</title>
        <authorList>
            <person name="Tisza M.J."/>
            <person name="Buck C.B."/>
        </authorList>
    </citation>
    <scope>NUCLEOTIDE SEQUENCE</scope>
    <source>
        <strain evidence="1">CtCdG12</strain>
    </source>
</reference>
<organism evidence="1">
    <name type="scientific">Myoviridae sp. ctCdG12</name>
    <dbReference type="NCBI Taxonomy" id="2825052"/>
    <lineage>
        <taxon>Viruses</taxon>
        <taxon>Duplodnaviria</taxon>
        <taxon>Heunggongvirae</taxon>
        <taxon>Uroviricota</taxon>
        <taxon>Caudoviricetes</taxon>
    </lineage>
</organism>
<name>A0A8S5U2P2_9CAUD</name>